<dbReference type="AlphaFoldDB" id="A0A934ICM5"/>
<comment type="caution">
    <text evidence="2">The sequence shown here is derived from an EMBL/GenBank/DDBJ whole genome shotgun (WGS) entry which is preliminary data.</text>
</comment>
<dbReference type="PANTHER" id="PTHR40469:SF2">
    <property type="entry name" value="GALACTOSE-BINDING DOMAIN-LIKE SUPERFAMILY PROTEIN"/>
    <property type="match status" value="1"/>
</dbReference>
<dbReference type="SUPFAM" id="SSF52317">
    <property type="entry name" value="Class I glutamine amidotransferase-like"/>
    <property type="match status" value="1"/>
</dbReference>
<reference evidence="2" key="1">
    <citation type="submission" date="2020-12" db="EMBL/GenBank/DDBJ databases">
        <title>Sanguibacter suaedae sp. nov., isolated from Suaeda aralocaspica.</title>
        <authorList>
            <person name="Ma Q."/>
        </authorList>
    </citation>
    <scope>NUCLEOTIDE SEQUENCE</scope>
    <source>
        <strain evidence="2">YZGR15</strain>
    </source>
</reference>
<feature type="domain" description="ThuA-like" evidence="1">
    <location>
        <begin position="86"/>
        <end position="229"/>
    </location>
</feature>
<dbReference type="RefSeq" id="WP_198734483.1">
    <property type="nucleotide sequence ID" value="NZ_JAEINH010000012.1"/>
</dbReference>
<dbReference type="InterPro" id="IPR029010">
    <property type="entry name" value="ThuA-like"/>
</dbReference>
<sequence length="233" mass="25412">MTRSARVLVLSGRGRYEDPWHDMAATSHRVADVLRGTVDAVGEVVVRGSFPDALDDVDAFDLLVVNCASGRSDPGFDGDDATWVPFHEALRRWADAGQPVLALHQAANTFADSPHWERVLGGRWVDGASMHPPIDEATFEVVDAAHPAVAGAQDGDRARIVAFDERYSFLRVSQDVRVLVTQRHDGVDHPVVWVRDGGAARLVYDALGHDVRSYDSPSRRALLASEVGWLLAG</sequence>
<evidence type="ECO:0000313" key="2">
    <source>
        <dbReference type="EMBL" id="MBI9115912.1"/>
    </source>
</evidence>
<accession>A0A934ICM5</accession>
<keyword evidence="3" id="KW-1185">Reference proteome</keyword>
<protein>
    <submittedName>
        <fullName evidence="2">ThuA domain-containing protein</fullName>
    </submittedName>
</protein>
<dbReference type="InterPro" id="IPR029062">
    <property type="entry name" value="Class_I_gatase-like"/>
</dbReference>
<dbReference type="Pfam" id="PF06283">
    <property type="entry name" value="ThuA"/>
    <property type="match status" value="1"/>
</dbReference>
<dbReference type="Proteomes" id="UP000602087">
    <property type="component" value="Unassembled WGS sequence"/>
</dbReference>
<gene>
    <name evidence="2" type="ORF">JAV76_12895</name>
</gene>
<dbReference type="PANTHER" id="PTHR40469">
    <property type="entry name" value="SECRETED GLYCOSYL HYDROLASE"/>
    <property type="match status" value="1"/>
</dbReference>
<dbReference type="EMBL" id="JAEINH010000012">
    <property type="protein sequence ID" value="MBI9115912.1"/>
    <property type="molecule type" value="Genomic_DNA"/>
</dbReference>
<organism evidence="2 3">
    <name type="scientific">Sanguibacter suaedae</name>
    <dbReference type="NCBI Taxonomy" id="2795737"/>
    <lineage>
        <taxon>Bacteria</taxon>
        <taxon>Bacillati</taxon>
        <taxon>Actinomycetota</taxon>
        <taxon>Actinomycetes</taxon>
        <taxon>Micrococcales</taxon>
        <taxon>Sanguibacteraceae</taxon>
        <taxon>Sanguibacter</taxon>
    </lineage>
</organism>
<evidence type="ECO:0000313" key="3">
    <source>
        <dbReference type="Proteomes" id="UP000602087"/>
    </source>
</evidence>
<name>A0A934ICM5_9MICO</name>
<evidence type="ECO:0000259" key="1">
    <source>
        <dbReference type="Pfam" id="PF06283"/>
    </source>
</evidence>
<dbReference type="Gene3D" id="3.40.50.880">
    <property type="match status" value="1"/>
</dbReference>
<proteinExistence type="predicted"/>